<dbReference type="RefSeq" id="WP_278315786.1">
    <property type="nucleotide sequence ID" value="NZ_CP121464.1"/>
</dbReference>
<dbReference type="EMBL" id="CP121464">
    <property type="protein sequence ID" value="WFR77083.1"/>
    <property type="molecule type" value="Genomic_DNA"/>
</dbReference>
<evidence type="ECO:0000313" key="1">
    <source>
        <dbReference type="EMBL" id="WFR77083.1"/>
    </source>
</evidence>
<reference evidence="1 2" key="1">
    <citation type="submission" date="2023-04" db="EMBL/GenBank/DDBJ databases">
        <title>Nanopore sequencing of Janthinobacterium from water.</title>
        <authorList>
            <person name="Ciuchcinski K."/>
            <person name="Rokowska A."/>
            <person name="Dziewit L."/>
        </authorList>
    </citation>
    <scope>NUCLEOTIDE SEQUENCE [LARGE SCALE GENOMIC DNA]</scope>
    <source>
        <strain evidence="1 2">DEMB2</strain>
    </source>
</reference>
<evidence type="ECO:0000313" key="2">
    <source>
        <dbReference type="Proteomes" id="UP001219584"/>
    </source>
</evidence>
<gene>
    <name evidence="1" type="ORF">P9875_15270</name>
</gene>
<keyword evidence="2" id="KW-1185">Reference proteome</keyword>
<name>A0ABY8HYR8_9BURK</name>
<sequence>MSKQYSVQQQNALTQAAIKQTAAWDDISAGYDLAAHKRGTGVGYGVLCKKVLQELNRRASWRNGCLRML</sequence>
<protein>
    <submittedName>
        <fullName evidence="1">Uncharacterized protein</fullName>
    </submittedName>
</protein>
<organism evidence="1 2">
    <name type="scientific">Janthinobacterium rivuli</name>
    <dbReference type="NCBI Taxonomy" id="2751478"/>
    <lineage>
        <taxon>Bacteria</taxon>
        <taxon>Pseudomonadati</taxon>
        <taxon>Pseudomonadota</taxon>
        <taxon>Betaproteobacteria</taxon>
        <taxon>Burkholderiales</taxon>
        <taxon>Oxalobacteraceae</taxon>
        <taxon>Janthinobacterium</taxon>
    </lineage>
</organism>
<dbReference type="Proteomes" id="UP001219584">
    <property type="component" value="Chromosome"/>
</dbReference>
<accession>A0ABY8HYR8</accession>
<proteinExistence type="predicted"/>